<protein>
    <submittedName>
        <fullName evidence="2">Uncharacterized protein</fullName>
    </submittedName>
</protein>
<organism evidence="2 3">
    <name type="scientific">Candidatus Woesebacteria bacterium RIFOXYB1_FULL_38_16</name>
    <dbReference type="NCBI Taxonomy" id="1802538"/>
    <lineage>
        <taxon>Bacteria</taxon>
        <taxon>Candidatus Woeseibacteriota</taxon>
    </lineage>
</organism>
<dbReference type="Proteomes" id="UP000178999">
    <property type="component" value="Unassembled WGS sequence"/>
</dbReference>
<sequence>MFGYDPIETGLLIVLITMFLFGLSGYIKKGIKIAKHKIQGDEPLRREIEQALKNTDDLVIANARLNAHLVGALAALQSDYKRAKSRNELNNILARINKIKPLVKHERPIPDDQD</sequence>
<evidence type="ECO:0000256" key="1">
    <source>
        <dbReference type="SAM" id="Phobius"/>
    </source>
</evidence>
<gene>
    <name evidence="2" type="ORF">A2382_01780</name>
</gene>
<feature type="transmembrane region" description="Helical" evidence="1">
    <location>
        <begin position="6"/>
        <end position="27"/>
    </location>
</feature>
<dbReference type="AlphaFoldDB" id="A0A1F8CTM6"/>
<reference evidence="2 3" key="1">
    <citation type="journal article" date="2016" name="Nat. Commun.">
        <title>Thousands of microbial genomes shed light on interconnected biogeochemical processes in an aquifer system.</title>
        <authorList>
            <person name="Anantharaman K."/>
            <person name="Brown C.T."/>
            <person name="Hug L.A."/>
            <person name="Sharon I."/>
            <person name="Castelle C.J."/>
            <person name="Probst A.J."/>
            <person name="Thomas B.C."/>
            <person name="Singh A."/>
            <person name="Wilkins M.J."/>
            <person name="Karaoz U."/>
            <person name="Brodie E.L."/>
            <person name="Williams K.H."/>
            <person name="Hubbard S.S."/>
            <person name="Banfield J.F."/>
        </authorList>
    </citation>
    <scope>NUCLEOTIDE SEQUENCE [LARGE SCALE GENOMIC DNA]</scope>
</reference>
<name>A0A1F8CTM6_9BACT</name>
<dbReference type="EMBL" id="MGHY01000009">
    <property type="protein sequence ID" value="OGM79631.1"/>
    <property type="molecule type" value="Genomic_DNA"/>
</dbReference>
<accession>A0A1F8CTM6</accession>
<evidence type="ECO:0000313" key="3">
    <source>
        <dbReference type="Proteomes" id="UP000178999"/>
    </source>
</evidence>
<keyword evidence="1" id="KW-0812">Transmembrane</keyword>
<keyword evidence="1" id="KW-0472">Membrane</keyword>
<keyword evidence="1" id="KW-1133">Transmembrane helix</keyword>
<evidence type="ECO:0000313" key="2">
    <source>
        <dbReference type="EMBL" id="OGM79631.1"/>
    </source>
</evidence>
<proteinExistence type="predicted"/>
<comment type="caution">
    <text evidence="2">The sequence shown here is derived from an EMBL/GenBank/DDBJ whole genome shotgun (WGS) entry which is preliminary data.</text>
</comment>
<dbReference type="STRING" id="1802538.A2382_01780"/>